<dbReference type="RefSeq" id="WP_379898232.1">
    <property type="nucleotide sequence ID" value="NZ_JBHRTR010000010.1"/>
</dbReference>
<feature type="transmembrane region" description="Helical" evidence="7">
    <location>
        <begin position="147"/>
        <end position="167"/>
    </location>
</feature>
<organism evidence="8 9">
    <name type="scientific">Marinibaculum pumilum</name>
    <dbReference type="NCBI Taxonomy" id="1766165"/>
    <lineage>
        <taxon>Bacteria</taxon>
        <taxon>Pseudomonadati</taxon>
        <taxon>Pseudomonadota</taxon>
        <taxon>Alphaproteobacteria</taxon>
        <taxon>Rhodospirillales</taxon>
        <taxon>Rhodospirillaceae</taxon>
        <taxon>Marinibaculum</taxon>
    </lineage>
</organism>
<feature type="transmembrane region" description="Helical" evidence="7">
    <location>
        <begin position="306"/>
        <end position="334"/>
    </location>
</feature>
<feature type="transmembrane region" description="Helical" evidence="7">
    <location>
        <begin position="221"/>
        <end position="242"/>
    </location>
</feature>
<dbReference type="EMBL" id="JBHRTR010000010">
    <property type="protein sequence ID" value="MFC3226321.1"/>
    <property type="molecule type" value="Genomic_DNA"/>
</dbReference>
<keyword evidence="4 7" id="KW-1133">Transmembrane helix</keyword>
<protein>
    <submittedName>
        <fullName evidence="8">Branched-chain amino acid ABC transporter permease</fullName>
    </submittedName>
</protein>
<evidence type="ECO:0000256" key="2">
    <source>
        <dbReference type="ARBA" id="ARBA00022475"/>
    </source>
</evidence>
<evidence type="ECO:0000256" key="1">
    <source>
        <dbReference type="ARBA" id="ARBA00004651"/>
    </source>
</evidence>
<evidence type="ECO:0000313" key="8">
    <source>
        <dbReference type="EMBL" id="MFC3226321.1"/>
    </source>
</evidence>
<feature type="transmembrane region" description="Helical" evidence="7">
    <location>
        <begin position="89"/>
        <end position="110"/>
    </location>
</feature>
<accession>A0ABV7KVC1</accession>
<evidence type="ECO:0000256" key="4">
    <source>
        <dbReference type="ARBA" id="ARBA00022989"/>
    </source>
</evidence>
<keyword evidence="2" id="KW-1003">Cell membrane</keyword>
<keyword evidence="9" id="KW-1185">Reference proteome</keyword>
<evidence type="ECO:0000256" key="3">
    <source>
        <dbReference type="ARBA" id="ARBA00022692"/>
    </source>
</evidence>
<feature type="transmembrane region" description="Helical" evidence="7">
    <location>
        <begin position="346"/>
        <end position="370"/>
    </location>
</feature>
<feature type="transmembrane region" description="Helical" evidence="7">
    <location>
        <begin position="263"/>
        <end position="294"/>
    </location>
</feature>
<keyword evidence="3 7" id="KW-0812">Transmembrane</keyword>
<dbReference type="PANTHER" id="PTHR30482:SF17">
    <property type="entry name" value="ABC TRANSPORTER ATP-BINDING PROTEIN"/>
    <property type="match status" value="1"/>
</dbReference>
<comment type="caution">
    <text evidence="8">The sequence shown here is derived from an EMBL/GenBank/DDBJ whole genome shotgun (WGS) entry which is preliminary data.</text>
</comment>
<reference evidence="9" key="1">
    <citation type="journal article" date="2019" name="Int. J. Syst. Evol. Microbiol.">
        <title>The Global Catalogue of Microorganisms (GCM) 10K type strain sequencing project: providing services to taxonomists for standard genome sequencing and annotation.</title>
        <authorList>
            <consortium name="The Broad Institute Genomics Platform"/>
            <consortium name="The Broad Institute Genome Sequencing Center for Infectious Disease"/>
            <person name="Wu L."/>
            <person name="Ma J."/>
        </authorList>
    </citation>
    <scope>NUCLEOTIDE SEQUENCE [LARGE SCALE GENOMIC DNA]</scope>
    <source>
        <strain evidence="9">KCTC 42964</strain>
    </source>
</reference>
<evidence type="ECO:0000313" key="9">
    <source>
        <dbReference type="Proteomes" id="UP001595528"/>
    </source>
</evidence>
<dbReference type="CDD" id="cd06581">
    <property type="entry name" value="TM_PBP1_LivM_like"/>
    <property type="match status" value="1"/>
</dbReference>
<keyword evidence="5 7" id="KW-0472">Membrane</keyword>
<feature type="region of interest" description="Disordered" evidence="6">
    <location>
        <begin position="1"/>
        <end position="48"/>
    </location>
</feature>
<dbReference type="PANTHER" id="PTHR30482">
    <property type="entry name" value="HIGH-AFFINITY BRANCHED-CHAIN AMINO ACID TRANSPORT SYSTEM PERMEASE"/>
    <property type="match status" value="1"/>
</dbReference>
<name>A0ABV7KVC1_9PROT</name>
<feature type="transmembrane region" description="Helical" evidence="7">
    <location>
        <begin position="65"/>
        <end position="83"/>
    </location>
</feature>
<dbReference type="Pfam" id="PF02653">
    <property type="entry name" value="BPD_transp_2"/>
    <property type="match status" value="1"/>
</dbReference>
<evidence type="ECO:0000256" key="6">
    <source>
        <dbReference type="SAM" id="MobiDB-lite"/>
    </source>
</evidence>
<sequence>MAQSEQVPPRRLAATVDRRLQAAQRRPQAMRGGAAGSTQGPGWVGRGPRLDDPLGLRNPVRVPRLGLNPWYLALAVVLIAWPFLTGDFFTFQVGAYALVLGTLSLSLMFLAGYGGMVSLAQMTVAGMAGYMLSIFGESNMGLGLDWWLALPIGILVATAFATLVGLLSVRTEGIYTIMITLAIGTAFFYFARQNYEIFNGFNGFAQVAPPQLFGIDWRSPVAFYFLALGVAVLAFCAVLYVARSTFGLSMQAIRDNPRRMSALGFNVTAHRVAAYALAGLLAALAGILLVWFNGRISPGSVDVQRIINVLVIAVIGGLRHPIGPFLGAIVFVLLENFAIDLIDRERFNLVIGGAFLLIVFFSPDGLLGLWDRARELLSRPRDALQQRRAVRERDPVPRRYDQ</sequence>
<evidence type="ECO:0000256" key="5">
    <source>
        <dbReference type="ARBA" id="ARBA00023136"/>
    </source>
</evidence>
<feature type="compositionally biased region" description="Low complexity" evidence="6">
    <location>
        <begin position="21"/>
        <end position="32"/>
    </location>
</feature>
<feature type="transmembrane region" description="Helical" evidence="7">
    <location>
        <begin position="117"/>
        <end position="135"/>
    </location>
</feature>
<dbReference type="InterPro" id="IPR043428">
    <property type="entry name" value="LivM-like"/>
</dbReference>
<feature type="transmembrane region" description="Helical" evidence="7">
    <location>
        <begin position="174"/>
        <end position="191"/>
    </location>
</feature>
<proteinExistence type="predicted"/>
<evidence type="ECO:0000256" key="7">
    <source>
        <dbReference type="SAM" id="Phobius"/>
    </source>
</evidence>
<comment type="subcellular location">
    <subcellularLocation>
        <location evidence="1">Cell membrane</location>
        <topology evidence="1">Multi-pass membrane protein</topology>
    </subcellularLocation>
</comment>
<gene>
    <name evidence="8" type="ORF">ACFOGJ_03725</name>
</gene>
<dbReference type="Proteomes" id="UP001595528">
    <property type="component" value="Unassembled WGS sequence"/>
</dbReference>
<dbReference type="InterPro" id="IPR001851">
    <property type="entry name" value="ABC_transp_permease"/>
</dbReference>